<keyword evidence="13" id="KW-1185">Reference proteome</keyword>
<dbReference type="InterPro" id="IPR005218">
    <property type="entry name" value="Diacylglycerol/lipid_kinase"/>
</dbReference>
<keyword evidence="6 12" id="KW-0418">Kinase</keyword>
<dbReference type="RefSeq" id="WP_097148600.1">
    <property type="nucleotide sequence ID" value="NZ_OBQC01000002.1"/>
</dbReference>
<dbReference type="AlphaFoldDB" id="A0A285U3V5"/>
<evidence type="ECO:0000256" key="10">
    <source>
        <dbReference type="ARBA" id="ARBA00023264"/>
    </source>
</evidence>
<organism evidence="12 13">
    <name type="scientific">Ureibacillus acetophenoni</name>
    <dbReference type="NCBI Taxonomy" id="614649"/>
    <lineage>
        <taxon>Bacteria</taxon>
        <taxon>Bacillati</taxon>
        <taxon>Bacillota</taxon>
        <taxon>Bacilli</taxon>
        <taxon>Bacillales</taxon>
        <taxon>Caryophanaceae</taxon>
        <taxon>Ureibacillus</taxon>
    </lineage>
</organism>
<evidence type="ECO:0000256" key="5">
    <source>
        <dbReference type="ARBA" id="ARBA00022741"/>
    </source>
</evidence>
<reference evidence="13" key="1">
    <citation type="submission" date="2017-08" db="EMBL/GenBank/DDBJ databases">
        <authorList>
            <person name="Varghese N."/>
            <person name="Submissions S."/>
        </authorList>
    </citation>
    <scope>NUCLEOTIDE SEQUENCE [LARGE SCALE GENOMIC DNA]</scope>
    <source>
        <strain evidence="13">JC23</strain>
    </source>
</reference>
<evidence type="ECO:0000259" key="11">
    <source>
        <dbReference type="PROSITE" id="PS50146"/>
    </source>
</evidence>
<dbReference type="InterPro" id="IPR045540">
    <property type="entry name" value="YegS/DAGK_C"/>
</dbReference>
<keyword evidence="5" id="KW-0547">Nucleotide-binding</keyword>
<dbReference type="PANTHER" id="PTHR12358">
    <property type="entry name" value="SPHINGOSINE KINASE"/>
    <property type="match status" value="1"/>
</dbReference>
<dbReference type="Gene3D" id="3.40.50.10330">
    <property type="entry name" value="Probable inorganic polyphosphate/atp-NAD kinase, domain 1"/>
    <property type="match status" value="1"/>
</dbReference>
<evidence type="ECO:0000256" key="8">
    <source>
        <dbReference type="ARBA" id="ARBA00023098"/>
    </source>
</evidence>
<dbReference type="GO" id="GO:0008654">
    <property type="term" value="P:phospholipid biosynthetic process"/>
    <property type="evidence" value="ECO:0007669"/>
    <property type="project" value="UniProtKB-KW"/>
</dbReference>
<protein>
    <submittedName>
        <fullName evidence="12">YegS/Rv2252/BmrU family lipid kinase</fullName>
    </submittedName>
</protein>
<feature type="domain" description="DAGKc" evidence="11">
    <location>
        <begin position="1"/>
        <end position="130"/>
    </location>
</feature>
<dbReference type="Proteomes" id="UP000219252">
    <property type="component" value="Unassembled WGS sequence"/>
</dbReference>
<dbReference type="GO" id="GO:0005524">
    <property type="term" value="F:ATP binding"/>
    <property type="evidence" value="ECO:0007669"/>
    <property type="project" value="UniProtKB-KW"/>
</dbReference>
<evidence type="ECO:0000256" key="2">
    <source>
        <dbReference type="ARBA" id="ARBA00005983"/>
    </source>
</evidence>
<dbReference type="Pfam" id="PF00781">
    <property type="entry name" value="DAGK_cat"/>
    <property type="match status" value="1"/>
</dbReference>
<gene>
    <name evidence="12" type="ORF">SAMN05877842_102557</name>
</gene>
<proteinExistence type="inferred from homology"/>
<keyword evidence="9" id="KW-0594">Phospholipid biosynthesis</keyword>
<evidence type="ECO:0000256" key="1">
    <source>
        <dbReference type="ARBA" id="ARBA00001946"/>
    </source>
</evidence>
<accession>A0A285U3V5</accession>
<keyword evidence="4" id="KW-0808">Transferase</keyword>
<evidence type="ECO:0000313" key="13">
    <source>
        <dbReference type="Proteomes" id="UP000219252"/>
    </source>
</evidence>
<dbReference type="InterPro" id="IPR016064">
    <property type="entry name" value="NAD/diacylglycerol_kinase_sf"/>
</dbReference>
<dbReference type="SUPFAM" id="SSF111331">
    <property type="entry name" value="NAD kinase/diacylglycerol kinase-like"/>
    <property type="match status" value="1"/>
</dbReference>
<dbReference type="InterPro" id="IPR017438">
    <property type="entry name" value="ATP-NAD_kinase_N"/>
</dbReference>
<comment type="similarity">
    <text evidence="2">Belongs to the diacylglycerol/lipid kinase family.</text>
</comment>
<evidence type="ECO:0000256" key="6">
    <source>
        <dbReference type="ARBA" id="ARBA00022777"/>
    </source>
</evidence>
<evidence type="ECO:0000256" key="3">
    <source>
        <dbReference type="ARBA" id="ARBA00022516"/>
    </source>
</evidence>
<dbReference type="GO" id="GO:0016301">
    <property type="term" value="F:kinase activity"/>
    <property type="evidence" value="ECO:0007669"/>
    <property type="project" value="UniProtKB-KW"/>
</dbReference>
<keyword evidence="8" id="KW-0443">Lipid metabolism</keyword>
<keyword evidence="3" id="KW-0444">Lipid biosynthesis</keyword>
<keyword evidence="7" id="KW-0067">ATP-binding</keyword>
<dbReference type="NCBIfam" id="TIGR00147">
    <property type="entry name" value="YegS/Rv2252/BmrU family lipid kinase"/>
    <property type="match status" value="1"/>
</dbReference>
<dbReference type="InterPro" id="IPR001206">
    <property type="entry name" value="Diacylglycerol_kinase_cat_dom"/>
</dbReference>
<evidence type="ECO:0000256" key="4">
    <source>
        <dbReference type="ARBA" id="ARBA00022679"/>
    </source>
</evidence>
<evidence type="ECO:0000256" key="9">
    <source>
        <dbReference type="ARBA" id="ARBA00023209"/>
    </source>
</evidence>
<dbReference type="PANTHER" id="PTHR12358:SF54">
    <property type="entry name" value="SPHINGOSINE KINASE RELATED PROTEIN"/>
    <property type="match status" value="1"/>
</dbReference>
<dbReference type="OrthoDB" id="9786026at2"/>
<evidence type="ECO:0000313" key="12">
    <source>
        <dbReference type="EMBL" id="SOC36630.1"/>
    </source>
</evidence>
<name>A0A285U3V5_9BACL</name>
<dbReference type="InterPro" id="IPR050187">
    <property type="entry name" value="Lipid_Phosphate_FormReg"/>
</dbReference>
<dbReference type="EMBL" id="OBQC01000002">
    <property type="protein sequence ID" value="SOC36630.1"/>
    <property type="molecule type" value="Genomic_DNA"/>
</dbReference>
<keyword evidence="10" id="KW-1208">Phospholipid metabolism</keyword>
<sequence length="319" mass="35918">MEVHFIVNEKAGNGKGKKIWNKLKDQLSVQYFEHITQFSGHALQLSESISNSNLHQSDFALIVAVGGDGTIHEVLNGIVEKSNIYIGFVKAGSGNDYSRAYHSFQSAKEIELFLKTPYGMRMDSGLIQATLDMNRKFINNAGIGFDGFVSRNANRSKIKGLLNKFGLGKLSYGFLTITSLFTFKPFNIEVIVDNRRFEYKKAWFVTVSNQPYFGGGMKLSPESKPDDGVLEVTIVHNLHHLKLLFLFGTVFLGTHTKLSEVTQLKGTQIQVRVEEPQYFHADGEVLGSTNQNSPITYRILKDYWISTDYNRNSTPNLSR</sequence>
<evidence type="ECO:0000256" key="7">
    <source>
        <dbReference type="ARBA" id="ARBA00022840"/>
    </source>
</evidence>
<dbReference type="PROSITE" id="PS50146">
    <property type="entry name" value="DAGK"/>
    <property type="match status" value="1"/>
</dbReference>
<comment type="cofactor">
    <cofactor evidence="1">
        <name>Mg(2+)</name>
        <dbReference type="ChEBI" id="CHEBI:18420"/>
    </cofactor>
</comment>
<dbReference type="Pfam" id="PF19279">
    <property type="entry name" value="YegS_C"/>
    <property type="match status" value="1"/>
</dbReference>
<dbReference type="SMART" id="SM00046">
    <property type="entry name" value="DAGKc"/>
    <property type="match status" value="1"/>
</dbReference>
<dbReference type="Gene3D" id="2.60.200.40">
    <property type="match status" value="1"/>
</dbReference>